<dbReference type="SUPFAM" id="SSF53244">
    <property type="entry name" value="MurD-like peptide ligases, peptide-binding domain"/>
    <property type="match status" value="1"/>
</dbReference>
<evidence type="ECO:0000256" key="1">
    <source>
        <dbReference type="ARBA" id="ARBA00022598"/>
    </source>
</evidence>
<dbReference type="GO" id="GO:0071555">
    <property type="term" value="P:cell wall organization"/>
    <property type="evidence" value="ECO:0007669"/>
    <property type="project" value="UniProtKB-KW"/>
</dbReference>
<organism evidence="12 13">
    <name type="scientific">Novosphingobium flavum</name>
    <dbReference type="NCBI Taxonomy" id="1778672"/>
    <lineage>
        <taxon>Bacteria</taxon>
        <taxon>Pseudomonadati</taxon>
        <taxon>Pseudomonadota</taxon>
        <taxon>Alphaproteobacteria</taxon>
        <taxon>Sphingomonadales</taxon>
        <taxon>Sphingomonadaceae</taxon>
        <taxon>Novosphingobium</taxon>
    </lineage>
</organism>
<evidence type="ECO:0000256" key="3">
    <source>
        <dbReference type="ARBA" id="ARBA00022741"/>
    </source>
</evidence>
<dbReference type="Pfam" id="PF01225">
    <property type="entry name" value="Mur_ligase"/>
    <property type="match status" value="1"/>
</dbReference>
<accession>A0A7X1KN61</accession>
<evidence type="ECO:0000259" key="9">
    <source>
        <dbReference type="Pfam" id="PF01225"/>
    </source>
</evidence>
<dbReference type="GO" id="GO:0051301">
    <property type="term" value="P:cell division"/>
    <property type="evidence" value="ECO:0007669"/>
    <property type="project" value="UniProtKB-KW"/>
</dbReference>
<dbReference type="GO" id="GO:0016881">
    <property type="term" value="F:acid-amino acid ligase activity"/>
    <property type="evidence" value="ECO:0007669"/>
    <property type="project" value="InterPro"/>
</dbReference>
<dbReference type="InterPro" id="IPR036565">
    <property type="entry name" value="Mur-like_cat_sf"/>
</dbReference>
<dbReference type="InterPro" id="IPR036615">
    <property type="entry name" value="Mur_ligase_C_dom_sf"/>
</dbReference>
<evidence type="ECO:0000313" key="12">
    <source>
        <dbReference type="EMBL" id="MBC2667361.1"/>
    </source>
</evidence>
<dbReference type="EMBL" id="JACLAW010000018">
    <property type="protein sequence ID" value="MBC2667361.1"/>
    <property type="molecule type" value="Genomic_DNA"/>
</dbReference>
<dbReference type="Proteomes" id="UP000566813">
    <property type="component" value="Unassembled WGS sequence"/>
</dbReference>
<keyword evidence="4" id="KW-0067">ATP-binding</keyword>
<evidence type="ECO:0000259" key="10">
    <source>
        <dbReference type="Pfam" id="PF02875"/>
    </source>
</evidence>
<dbReference type="AlphaFoldDB" id="A0A7X1KN61"/>
<dbReference type="InterPro" id="IPR000713">
    <property type="entry name" value="Mur_ligase_N"/>
</dbReference>
<dbReference type="PANTHER" id="PTHR43445:SF3">
    <property type="entry name" value="UDP-N-ACETYLMURAMATE--L-ALANINE LIGASE"/>
    <property type="match status" value="1"/>
</dbReference>
<keyword evidence="6" id="KW-0573">Peptidoglycan synthesis</keyword>
<keyword evidence="1 12" id="KW-0436">Ligase</keyword>
<dbReference type="Pfam" id="PF08245">
    <property type="entry name" value="Mur_ligase_M"/>
    <property type="match status" value="1"/>
</dbReference>
<gene>
    <name evidence="12" type="ORF">H7F51_17720</name>
</gene>
<dbReference type="InterPro" id="IPR004101">
    <property type="entry name" value="Mur_ligase_C"/>
</dbReference>
<keyword evidence="3" id="KW-0547">Nucleotide-binding</keyword>
<dbReference type="RefSeq" id="WP_185665659.1">
    <property type="nucleotide sequence ID" value="NZ_JACLAW010000018.1"/>
</dbReference>
<evidence type="ECO:0000256" key="7">
    <source>
        <dbReference type="ARBA" id="ARBA00023306"/>
    </source>
</evidence>
<dbReference type="GO" id="GO:0005524">
    <property type="term" value="F:ATP binding"/>
    <property type="evidence" value="ECO:0007669"/>
    <property type="project" value="UniProtKB-KW"/>
</dbReference>
<evidence type="ECO:0000256" key="5">
    <source>
        <dbReference type="ARBA" id="ARBA00022960"/>
    </source>
</evidence>
<dbReference type="SUPFAM" id="SSF51984">
    <property type="entry name" value="MurCD N-terminal domain"/>
    <property type="match status" value="1"/>
</dbReference>
<keyword evidence="5" id="KW-0133">Cell shape</keyword>
<protein>
    <submittedName>
        <fullName evidence="12">UDP-N-acetylmuramate--alanine ligase</fullName>
    </submittedName>
</protein>
<dbReference type="Pfam" id="PF02875">
    <property type="entry name" value="Mur_ligase_C"/>
    <property type="match status" value="1"/>
</dbReference>
<dbReference type="Gene3D" id="3.90.190.20">
    <property type="entry name" value="Mur ligase, C-terminal domain"/>
    <property type="match status" value="1"/>
</dbReference>
<feature type="domain" description="Mur ligase N-terminal catalytic" evidence="9">
    <location>
        <begin position="15"/>
        <end position="114"/>
    </location>
</feature>
<evidence type="ECO:0000313" key="13">
    <source>
        <dbReference type="Proteomes" id="UP000566813"/>
    </source>
</evidence>
<dbReference type="GO" id="GO:0009252">
    <property type="term" value="P:peptidoglycan biosynthetic process"/>
    <property type="evidence" value="ECO:0007669"/>
    <property type="project" value="UniProtKB-KW"/>
</dbReference>
<reference evidence="12 13" key="1">
    <citation type="submission" date="2020-08" db="EMBL/GenBank/DDBJ databases">
        <title>The genome sequence of type strain Novosphingobium flavum NBRC 111647.</title>
        <authorList>
            <person name="Liu Y."/>
        </authorList>
    </citation>
    <scope>NUCLEOTIDE SEQUENCE [LARGE SCALE GENOMIC DNA]</scope>
    <source>
        <strain evidence="12 13">NBRC 111647</strain>
    </source>
</reference>
<dbReference type="PANTHER" id="PTHR43445">
    <property type="entry name" value="UDP-N-ACETYLMURAMATE--L-ALANINE LIGASE-RELATED"/>
    <property type="match status" value="1"/>
</dbReference>
<name>A0A7X1KN61_9SPHN</name>
<keyword evidence="13" id="KW-1185">Reference proteome</keyword>
<dbReference type="InterPro" id="IPR050061">
    <property type="entry name" value="MurCDEF_pg_biosynth"/>
</dbReference>
<evidence type="ECO:0000256" key="6">
    <source>
        <dbReference type="ARBA" id="ARBA00022984"/>
    </source>
</evidence>
<sequence length="472" mass="48874">MTAPASDLTSHPWFFCGIGGSGMLPLALILRGQGAEVAGSDRSRDQNRTPEKFEWLESLGFTLFPQDGSGIASTGQTLVASAAVEDTVPEVVRAKQLGCARMSRAELLAALFNAAPASIAVGGTSGKSTVTGMIGWILTETGRDPTIMNGAVMKNFARPDAPFASARIGNGGLFVSEVDESDGSIALYRPSVAVLGNVSLDHKSLEELRALFGDFLARASVAAVNLDDDESAALASRAQDLVTFGIDSAAADIGVFPGSIVEAPTTLTATIVDRRDDSEHMLALKVPGRHNLANALAALAAASAAGVPVAEAVAALSSFAGLARRFEIVGTSAMGVTVIDDFGHNPDKVSATLATLKAHPGRVIAFFQPHGYGPLRQMGAELADVFARKLGADDRLILCDPVYFGGTVDRSVGSERIVELVNSAGGNALHVPARDDVPAVIAAMARPGDRVVIMGARDDTLTLFAKGLLAAL</sequence>
<proteinExistence type="predicted"/>
<evidence type="ECO:0000256" key="8">
    <source>
        <dbReference type="ARBA" id="ARBA00023316"/>
    </source>
</evidence>
<evidence type="ECO:0000259" key="11">
    <source>
        <dbReference type="Pfam" id="PF08245"/>
    </source>
</evidence>
<keyword evidence="2" id="KW-0132">Cell division</keyword>
<evidence type="ECO:0000256" key="2">
    <source>
        <dbReference type="ARBA" id="ARBA00022618"/>
    </source>
</evidence>
<dbReference type="Gene3D" id="3.40.50.720">
    <property type="entry name" value="NAD(P)-binding Rossmann-like Domain"/>
    <property type="match status" value="1"/>
</dbReference>
<feature type="domain" description="Mur ligase C-terminal" evidence="10">
    <location>
        <begin position="324"/>
        <end position="457"/>
    </location>
</feature>
<dbReference type="SUPFAM" id="SSF53623">
    <property type="entry name" value="MurD-like peptide ligases, catalytic domain"/>
    <property type="match status" value="1"/>
</dbReference>
<dbReference type="GO" id="GO:0008360">
    <property type="term" value="P:regulation of cell shape"/>
    <property type="evidence" value="ECO:0007669"/>
    <property type="project" value="UniProtKB-KW"/>
</dbReference>
<keyword evidence="8" id="KW-0961">Cell wall biogenesis/degradation</keyword>
<feature type="domain" description="Mur ligase central" evidence="11">
    <location>
        <begin position="121"/>
        <end position="302"/>
    </location>
</feature>
<dbReference type="Gene3D" id="3.40.1190.10">
    <property type="entry name" value="Mur-like, catalytic domain"/>
    <property type="match status" value="1"/>
</dbReference>
<dbReference type="InterPro" id="IPR013221">
    <property type="entry name" value="Mur_ligase_cen"/>
</dbReference>
<comment type="caution">
    <text evidence="12">The sequence shown here is derived from an EMBL/GenBank/DDBJ whole genome shotgun (WGS) entry which is preliminary data.</text>
</comment>
<evidence type="ECO:0000256" key="4">
    <source>
        <dbReference type="ARBA" id="ARBA00022840"/>
    </source>
</evidence>
<keyword evidence="7" id="KW-0131">Cell cycle</keyword>